<dbReference type="Gene3D" id="3.40.50.300">
    <property type="entry name" value="P-loop containing nucleotide triphosphate hydrolases"/>
    <property type="match status" value="1"/>
</dbReference>
<proteinExistence type="predicted"/>
<dbReference type="Pfam" id="PF13558">
    <property type="entry name" value="SbcC_Walker_B"/>
    <property type="match status" value="1"/>
</dbReference>
<dbReference type="SUPFAM" id="SSF52540">
    <property type="entry name" value="P-loop containing nucleoside triphosphate hydrolases"/>
    <property type="match status" value="1"/>
</dbReference>
<dbReference type="GO" id="GO:0004527">
    <property type="term" value="F:exonuclease activity"/>
    <property type="evidence" value="ECO:0007669"/>
    <property type="project" value="UniProtKB-KW"/>
</dbReference>
<keyword evidence="1" id="KW-0269">Exonuclease</keyword>
<comment type="caution">
    <text evidence="1">The sequence shown here is derived from an EMBL/GenBank/DDBJ whole genome shotgun (WGS) entry which is preliminary data.</text>
</comment>
<dbReference type="PANTHER" id="PTHR32114">
    <property type="entry name" value="ABC TRANSPORTER ABCH.3"/>
    <property type="match status" value="1"/>
</dbReference>
<feature type="non-terminal residue" evidence="1">
    <location>
        <position position="1"/>
    </location>
</feature>
<name>A0A101HHV8_9BACT</name>
<evidence type="ECO:0000313" key="1">
    <source>
        <dbReference type="EMBL" id="KUK76979.1"/>
    </source>
</evidence>
<dbReference type="AlphaFoldDB" id="A0A101HHV8"/>
<keyword evidence="1" id="KW-0378">Hydrolase</keyword>
<organism evidence="1 2">
    <name type="scientific">candidate division WS6 bacterium 34_10</name>
    <dbReference type="NCBI Taxonomy" id="1641389"/>
    <lineage>
        <taxon>Bacteria</taxon>
        <taxon>Candidatus Dojkabacteria</taxon>
    </lineage>
</organism>
<keyword evidence="1" id="KW-0540">Nuclease</keyword>
<protein>
    <submittedName>
        <fullName evidence="1">SbcC type exonuclease</fullName>
    </submittedName>
</protein>
<gene>
    <name evidence="1" type="ORF">XD93_0616</name>
</gene>
<dbReference type="EMBL" id="LGGO01000079">
    <property type="protein sequence ID" value="KUK76979.1"/>
    <property type="molecule type" value="Genomic_DNA"/>
</dbReference>
<reference evidence="2" key="1">
    <citation type="journal article" date="2015" name="MBio">
        <title>Genome-Resolved Metagenomic Analysis Reveals Roles for Candidate Phyla and Other Microbial Community Members in Biogeochemical Transformations in Oil Reservoirs.</title>
        <authorList>
            <person name="Hu P."/>
            <person name="Tom L."/>
            <person name="Singh A."/>
            <person name="Thomas B.C."/>
            <person name="Baker B.J."/>
            <person name="Piceno Y.M."/>
            <person name="Andersen G.L."/>
            <person name="Banfield J.F."/>
        </authorList>
    </citation>
    <scope>NUCLEOTIDE SEQUENCE [LARGE SCALE GENOMIC DNA]</scope>
</reference>
<dbReference type="PANTHER" id="PTHR32114:SF2">
    <property type="entry name" value="ABC TRANSPORTER ABCH.3"/>
    <property type="match status" value="1"/>
</dbReference>
<accession>A0A101HHV8</accession>
<dbReference type="Proteomes" id="UP000053904">
    <property type="component" value="Unassembled WGS sequence"/>
</dbReference>
<dbReference type="InterPro" id="IPR027417">
    <property type="entry name" value="P-loop_NTPase"/>
</dbReference>
<evidence type="ECO:0000313" key="2">
    <source>
        <dbReference type="Proteomes" id="UP000053904"/>
    </source>
</evidence>
<sequence>EKQLTTGNIKRSIDVRIIKGGDSLGYFDLSGGERKRLDLAFILATHALLEDLGDFSSNILVLDEAFDGLDAEGMEEFSNYLRGYNKNSIFVITHTPYTTYADNLIIMGEDNG</sequence>